<gene>
    <name evidence="1" type="ORF">BS50DRAFT_396985</name>
</gene>
<name>A0A2T2NJX8_CORCC</name>
<keyword evidence="2" id="KW-1185">Reference proteome</keyword>
<evidence type="ECO:0000313" key="2">
    <source>
        <dbReference type="Proteomes" id="UP000240883"/>
    </source>
</evidence>
<protein>
    <submittedName>
        <fullName evidence="1">Uncharacterized protein</fullName>
    </submittedName>
</protein>
<evidence type="ECO:0000313" key="1">
    <source>
        <dbReference type="EMBL" id="PSN65741.1"/>
    </source>
</evidence>
<sequence length="184" mass="19919">MHLLGHTSSCTSDCATGPPLAGRRRGGQYMLSVASRRTTWRIRNTVSSRYAPMLAASAALLAYDPETAAGRISCRPPRCTADPTARRLVISILPMTLALSRRTAAAARGKRIVQSSPGPIHGCITPRAFDGVHASDWTMDPSLSTSLLCVTRPQRSKAQQAPCRLLSCRSCSPTHVDSDRRLDY</sequence>
<reference evidence="1 2" key="1">
    <citation type="journal article" date="2018" name="Front. Microbiol.">
        <title>Genome-Wide Analysis of Corynespora cassiicola Leaf Fall Disease Putative Effectors.</title>
        <authorList>
            <person name="Lopez D."/>
            <person name="Ribeiro S."/>
            <person name="Label P."/>
            <person name="Fumanal B."/>
            <person name="Venisse J.S."/>
            <person name="Kohler A."/>
            <person name="de Oliveira R.R."/>
            <person name="Labutti K."/>
            <person name="Lipzen A."/>
            <person name="Lail K."/>
            <person name="Bauer D."/>
            <person name="Ohm R.A."/>
            <person name="Barry K.W."/>
            <person name="Spatafora J."/>
            <person name="Grigoriev I.V."/>
            <person name="Martin F.M."/>
            <person name="Pujade-Renaud V."/>
        </authorList>
    </citation>
    <scope>NUCLEOTIDE SEQUENCE [LARGE SCALE GENOMIC DNA]</scope>
    <source>
        <strain evidence="1 2">Philippines</strain>
    </source>
</reference>
<proteinExistence type="predicted"/>
<dbReference type="Proteomes" id="UP000240883">
    <property type="component" value="Unassembled WGS sequence"/>
</dbReference>
<accession>A0A2T2NJX8</accession>
<dbReference type="AlphaFoldDB" id="A0A2T2NJX8"/>
<dbReference type="EMBL" id="KZ678136">
    <property type="protein sequence ID" value="PSN65741.1"/>
    <property type="molecule type" value="Genomic_DNA"/>
</dbReference>
<organism evidence="1 2">
    <name type="scientific">Corynespora cassiicola Philippines</name>
    <dbReference type="NCBI Taxonomy" id="1448308"/>
    <lineage>
        <taxon>Eukaryota</taxon>
        <taxon>Fungi</taxon>
        <taxon>Dikarya</taxon>
        <taxon>Ascomycota</taxon>
        <taxon>Pezizomycotina</taxon>
        <taxon>Dothideomycetes</taxon>
        <taxon>Pleosporomycetidae</taxon>
        <taxon>Pleosporales</taxon>
        <taxon>Corynesporascaceae</taxon>
        <taxon>Corynespora</taxon>
    </lineage>
</organism>